<dbReference type="KEGG" id="rpx:Rpdx1_1766"/>
<dbReference type="Proteomes" id="UP000001402">
    <property type="component" value="Chromosome"/>
</dbReference>
<dbReference type="OrthoDB" id="9765084at2"/>
<evidence type="ECO:0000313" key="1">
    <source>
        <dbReference type="EMBL" id="ADU43382.1"/>
    </source>
</evidence>
<organism evidence="1 2">
    <name type="scientific">Rhodopseudomonas palustris (strain DX-1)</name>
    <dbReference type="NCBI Taxonomy" id="652103"/>
    <lineage>
        <taxon>Bacteria</taxon>
        <taxon>Pseudomonadati</taxon>
        <taxon>Pseudomonadota</taxon>
        <taxon>Alphaproteobacteria</taxon>
        <taxon>Hyphomicrobiales</taxon>
        <taxon>Nitrobacteraceae</taxon>
        <taxon>Rhodopseudomonas</taxon>
    </lineage>
</organism>
<sequence>MTFAPPRDVTLNDCYFYHTVELPELGLIPGEWDIRGREADYVGGIDLSGKRVLEIGSASGHLCFWMEKQGAEVVAYDLDDKHEWDIVPYKKAEVAAVIEQRKQHLRRINNSWWLSHQKYQSRAKMAYGSVYNVDDSLGDFDIVTVKNMLLHLRDPFLALHRAAERCRDRIVVTELTKPFFFWNQEPIEPPSGQLYLQFLPRADRLEPIESWWFLPTATIIEILKILGFETITTNLHHQTFRDGQSVEFCTIVGQR</sequence>
<evidence type="ECO:0000313" key="2">
    <source>
        <dbReference type="Proteomes" id="UP000001402"/>
    </source>
</evidence>
<dbReference type="InterPro" id="IPR029063">
    <property type="entry name" value="SAM-dependent_MTases_sf"/>
</dbReference>
<dbReference type="BioCyc" id="RPAL652103:RPDX1_RS08670-MONOMER"/>
<keyword evidence="1" id="KW-0489">Methyltransferase</keyword>
<name>E6VKZ3_RHOPX</name>
<dbReference type="STRING" id="652103.Rpdx1_1766"/>
<protein>
    <submittedName>
        <fullName evidence="1">Methyltransferase type 11</fullName>
    </submittedName>
</protein>
<dbReference type="Gene3D" id="3.40.50.150">
    <property type="entry name" value="Vaccinia Virus protein VP39"/>
    <property type="match status" value="1"/>
</dbReference>
<dbReference type="HOGENOM" id="CLU_993163_0_0_5"/>
<dbReference type="AlphaFoldDB" id="E6VKZ3"/>
<dbReference type="eggNOG" id="COG2227">
    <property type="taxonomic scope" value="Bacteria"/>
</dbReference>
<gene>
    <name evidence="1" type="ordered locus">Rpdx1_1766</name>
</gene>
<proteinExistence type="predicted"/>
<accession>E6VKZ3</accession>
<dbReference type="EMBL" id="CP002418">
    <property type="protein sequence ID" value="ADU43382.1"/>
    <property type="molecule type" value="Genomic_DNA"/>
</dbReference>
<dbReference type="Pfam" id="PF13489">
    <property type="entry name" value="Methyltransf_23"/>
    <property type="match status" value="1"/>
</dbReference>
<dbReference type="SUPFAM" id="SSF53335">
    <property type="entry name" value="S-adenosyl-L-methionine-dependent methyltransferases"/>
    <property type="match status" value="1"/>
</dbReference>
<keyword evidence="1" id="KW-0808">Transferase</keyword>
<dbReference type="GO" id="GO:0032259">
    <property type="term" value="P:methylation"/>
    <property type="evidence" value="ECO:0007669"/>
    <property type="project" value="UniProtKB-KW"/>
</dbReference>
<dbReference type="GO" id="GO:0008168">
    <property type="term" value="F:methyltransferase activity"/>
    <property type="evidence" value="ECO:0007669"/>
    <property type="project" value="UniProtKB-KW"/>
</dbReference>
<reference evidence="1" key="1">
    <citation type="submission" date="2010-12" db="EMBL/GenBank/DDBJ databases">
        <title>Complete sequence of Rhodopseudomonas palustris DX-1.</title>
        <authorList>
            <consortium name="US DOE Joint Genome Institute"/>
            <person name="Lucas S."/>
            <person name="Copeland A."/>
            <person name="Lapidus A."/>
            <person name="Cheng J.-F."/>
            <person name="Goodwin L."/>
            <person name="Pitluck S."/>
            <person name="Misra M."/>
            <person name="Chertkov O."/>
            <person name="Detter J.C."/>
            <person name="Han C."/>
            <person name="Tapia R."/>
            <person name="Land M."/>
            <person name="Hauser L."/>
            <person name="Kyrpides N."/>
            <person name="Ivanova N."/>
            <person name="Ovchinnikova G."/>
            <person name="Logan B."/>
            <person name="Oda Y."/>
            <person name="Harwood C."/>
            <person name="Woyke T."/>
        </authorList>
    </citation>
    <scope>NUCLEOTIDE SEQUENCE [LARGE SCALE GENOMIC DNA]</scope>
    <source>
        <strain evidence="1">DX-1</strain>
    </source>
</reference>